<dbReference type="EMBL" id="JAGPXD010000003">
    <property type="protein sequence ID" value="KAH7363373.1"/>
    <property type="molecule type" value="Genomic_DNA"/>
</dbReference>
<dbReference type="InterPro" id="IPR001370">
    <property type="entry name" value="BIR_rpt"/>
</dbReference>
<comment type="caution">
    <text evidence="1">The sequence shown here is derived from an EMBL/GenBank/DDBJ whole genome shotgun (WGS) entry which is preliminary data.</text>
</comment>
<dbReference type="SUPFAM" id="SSF57924">
    <property type="entry name" value="Inhibitor of apoptosis (IAP) repeat"/>
    <property type="match status" value="1"/>
</dbReference>
<dbReference type="PROSITE" id="PS50143">
    <property type="entry name" value="BIR_REPEAT_2"/>
    <property type="match status" value="1"/>
</dbReference>
<sequence length="211" mass="23127">MNVLPPLNPADERPSTPDNGDYLARLVTYFEDYRTYICKWPREFPTPEEMAGAGFTYNPTGTWADNVHCDSCKMDAFSWVAKDDPFKQHSDCEPRCAYVKSQSFADFHAKFLAKKSNNRGRTRNTMAAPAADAAAGAATGAAATEEAAAPRTGRGRGRRKIALSEIQVVADLEPIAVVMPTPSPMRIQISGAGVNMNLTVNETPTKKRRLN</sequence>
<dbReference type="PANTHER" id="PTHR10044">
    <property type="entry name" value="INHIBITOR OF APOPTOSIS"/>
    <property type="match status" value="1"/>
</dbReference>
<dbReference type="Pfam" id="PF00653">
    <property type="entry name" value="BIR"/>
    <property type="match status" value="1"/>
</dbReference>
<dbReference type="OrthoDB" id="2196114at2759"/>
<keyword evidence="2" id="KW-1185">Reference proteome</keyword>
<dbReference type="PANTHER" id="PTHR10044:SF139">
    <property type="entry name" value="DEATH-ASSOCIATED INHIBITOR OF APOPTOSIS 2"/>
    <property type="match status" value="1"/>
</dbReference>
<dbReference type="SMART" id="SM00238">
    <property type="entry name" value="BIR"/>
    <property type="match status" value="1"/>
</dbReference>
<evidence type="ECO:0000313" key="2">
    <source>
        <dbReference type="Proteomes" id="UP000813385"/>
    </source>
</evidence>
<name>A0A8K0X5E0_9PEZI</name>
<dbReference type="GO" id="GO:0005634">
    <property type="term" value="C:nucleus"/>
    <property type="evidence" value="ECO:0007669"/>
    <property type="project" value="TreeGrafter"/>
</dbReference>
<evidence type="ECO:0000313" key="1">
    <source>
        <dbReference type="EMBL" id="KAH7363373.1"/>
    </source>
</evidence>
<accession>A0A8K0X5E0</accession>
<dbReference type="GO" id="GO:0005737">
    <property type="term" value="C:cytoplasm"/>
    <property type="evidence" value="ECO:0007669"/>
    <property type="project" value="TreeGrafter"/>
</dbReference>
<organism evidence="1 2">
    <name type="scientific">Plectosphaerella cucumerina</name>
    <dbReference type="NCBI Taxonomy" id="40658"/>
    <lineage>
        <taxon>Eukaryota</taxon>
        <taxon>Fungi</taxon>
        <taxon>Dikarya</taxon>
        <taxon>Ascomycota</taxon>
        <taxon>Pezizomycotina</taxon>
        <taxon>Sordariomycetes</taxon>
        <taxon>Hypocreomycetidae</taxon>
        <taxon>Glomerellales</taxon>
        <taxon>Plectosphaerellaceae</taxon>
        <taxon>Plectosphaerella</taxon>
    </lineage>
</organism>
<reference evidence="1" key="1">
    <citation type="journal article" date="2021" name="Nat. Commun.">
        <title>Genetic determinants of endophytism in the Arabidopsis root mycobiome.</title>
        <authorList>
            <person name="Mesny F."/>
            <person name="Miyauchi S."/>
            <person name="Thiergart T."/>
            <person name="Pickel B."/>
            <person name="Atanasova L."/>
            <person name="Karlsson M."/>
            <person name="Huettel B."/>
            <person name="Barry K.W."/>
            <person name="Haridas S."/>
            <person name="Chen C."/>
            <person name="Bauer D."/>
            <person name="Andreopoulos W."/>
            <person name="Pangilinan J."/>
            <person name="LaButti K."/>
            <person name="Riley R."/>
            <person name="Lipzen A."/>
            <person name="Clum A."/>
            <person name="Drula E."/>
            <person name="Henrissat B."/>
            <person name="Kohler A."/>
            <person name="Grigoriev I.V."/>
            <person name="Martin F.M."/>
            <person name="Hacquard S."/>
        </authorList>
    </citation>
    <scope>NUCLEOTIDE SEQUENCE</scope>
    <source>
        <strain evidence="1">MPI-CAGE-AT-0016</strain>
    </source>
</reference>
<gene>
    <name evidence="1" type="ORF">B0T11DRAFT_329353</name>
</gene>
<proteinExistence type="predicted"/>
<dbReference type="AlphaFoldDB" id="A0A8K0X5E0"/>
<protein>
    <submittedName>
        <fullName evidence="1">Uncharacterized protein</fullName>
    </submittedName>
</protein>
<dbReference type="Gene3D" id="1.10.1170.10">
    <property type="entry name" value="Inhibitor Of Apoptosis Protein (2mihbC-IAP-1), Chain A"/>
    <property type="match status" value="1"/>
</dbReference>
<dbReference type="InterPro" id="IPR050784">
    <property type="entry name" value="IAP"/>
</dbReference>
<dbReference type="Proteomes" id="UP000813385">
    <property type="component" value="Unassembled WGS sequence"/>
</dbReference>